<evidence type="ECO:0000313" key="2">
    <source>
        <dbReference type="Proteomes" id="UP000589292"/>
    </source>
</evidence>
<comment type="caution">
    <text evidence="1">The sequence shown here is derived from an EMBL/GenBank/DDBJ whole genome shotgun (WGS) entry which is preliminary data.</text>
</comment>
<evidence type="ECO:0008006" key="3">
    <source>
        <dbReference type="Google" id="ProtNLM"/>
    </source>
</evidence>
<dbReference type="RefSeq" id="WP_181267846.1">
    <property type="nucleotide sequence ID" value="NZ_BAAAGB010000001.1"/>
</dbReference>
<dbReference type="Proteomes" id="UP000589292">
    <property type="component" value="Unassembled WGS sequence"/>
</dbReference>
<protein>
    <recommendedName>
        <fullName evidence="3">STAS/SEC14 domain-containing protein</fullName>
    </recommendedName>
</protein>
<proteinExistence type="predicted"/>
<reference evidence="1 2" key="1">
    <citation type="journal article" date="1994" name="Int. J. Syst. Bacteriol.">
        <title>Phylogenetic positions of novel aerobic, bacteriochlorophyll a-containing bacteria and description of Roseococcus thiosulfatophilus gen. nov., sp. nov., Erythromicrobium ramosum gen. nov., sp. nov., and Erythrobacter litoralis sp. nov.</title>
        <authorList>
            <person name="Yurkov V."/>
            <person name="Stackebrandt E."/>
            <person name="Holmes A."/>
            <person name="Fuerst J.A."/>
            <person name="Hugenholtz P."/>
            <person name="Golecki J."/>
            <person name="Gad'on N."/>
            <person name="Gorlenko V.M."/>
            <person name="Kompantseva E.I."/>
            <person name="Drews G."/>
        </authorList>
    </citation>
    <scope>NUCLEOTIDE SEQUENCE [LARGE SCALE GENOMIC DNA]</scope>
    <source>
        <strain evidence="1 2">KR-99</strain>
    </source>
</reference>
<keyword evidence="2" id="KW-1185">Reference proteome</keyword>
<dbReference type="EMBL" id="VDES01000002">
    <property type="protein sequence ID" value="MBA1375334.1"/>
    <property type="molecule type" value="Genomic_DNA"/>
</dbReference>
<dbReference type="AlphaFoldDB" id="A0A7V8RF53"/>
<gene>
    <name evidence="1" type="ORF">FG486_13375</name>
</gene>
<organism evidence="1 2">
    <name type="scientific">Sphingomonas ursincola</name>
    <dbReference type="NCBI Taxonomy" id="56361"/>
    <lineage>
        <taxon>Bacteria</taxon>
        <taxon>Pseudomonadati</taxon>
        <taxon>Pseudomonadota</taxon>
        <taxon>Alphaproteobacteria</taxon>
        <taxon>Sphingomonadales</taxon>
        <taxon>Sphingomonadaceae</taxon>
        <taxon>Sphingomonas</taxon>
    </lineage>
</organism>
<evidence type="ECO:0000313" key="1">
    <source>
        <dbReference type="EMBL" id="MBA1375334.1"/>
    </source>
</evidence>
<sequence>MDAIYKIEVDPVNNILRQYLAGFFEPADVERFVADRNAAFGQLTCGPNQHLALVDARHVKIQQQEVVQAFQAVLANPPLRSRKLAFVVSHSLACKQLQRAASGRDARFFYSVAEAEAWLLGRDGVLPRLAKSNAPEWHMPWKRGVQGLTTDA</sequence>
<accession>A0A7V8RF53</accession>
<name>A0A7V8RF53_9SPHN</name>